<evidence type="ECO:0000313" key="3">
    <source>
        <dbReference type="Proteomes" id="UP000326268"/>
    </source>
</evidence>
<reference evidence="2 3" key="1">
    <citation type="submission" date="2019-04" db="EMBL/GenBank/DDBJ databases">
        <title>Friends and foes A comparative genomics studyof 23 Aspergillus species from section Flavi.</title>
        <authorList>
            <consortium name="DOE Joint Genome Institute"/>
            <person name="Kjaerbolling I."/>
            <person name="Vesth T."/>
            <person name="Frisvad J.C."/>
            <person name="Nybo J.L."/>
            <person name="Theobald S."/>
            <person name="Kildgaard S."/>
            <person name="Isbrandt T."/>
            <person name="Kuo A."/>
            <person name="Sato A."/>
            <person name="Lyhne E.K."/>
            <person name="Kogle M.E."/>
            <person name="Wiebenga A."/>
            <person name="Kun R.S."/>
            <person name="Lubbers R.J."/>
            <person name="Makela M.R."/>
            <person name="Barry K."/>
            <person name="Chovatia M."/>
            <person name="Clum A."/>
            <person name="Daum C."/>
            <person name="Haridas S."/>
            <person name="He G."/>
            <person name="LaButti K."/>
            <person name="Lipzen A."/>
            <person name="Mondo S."/>
            <person name="Riley R."/>
            <person name="Salamov A."/>
            <person name="Simmons B.A."/>
            <person name="Magnuson J.K."/>
            <person name="Henrissat B."/>
            <person name="Mortensen U.H."/>
            <person name="Larsen T.O."/>
            <person name="Devries R.P."/>
            <person name="Grigoriev I.V."/>
            <person name="Machida M."/>
            <person name="Baker S.E."/>
            <person name="Andersen M.R."/>
        </authorList>
    </citation>
    <scope>NUCLEOTIDE SEQUENCE [LARGE SCALE GENOMIC DNA]</scope>
    <source>
        <strain evidence="2 3">CBS 763.97</strain>
    </source>
</reference>
<keyword evidence="1" id="KW-0812">Transmembrane</keyword>
<sequence length="94" mass="10593">MIFRNPRFLTHPTTNNNSLRAPIVVIVHTSPLHLSSLVFSIFPIPTSSAEGILELCVFSFSFLLLLFFITTTFSGDQHLTCRLVAFGTHPQRFD</sequence>
<name>A0A5N7A916_9EURO</name>
<accession>A0A5N7A916</accession>
<protein>
    <submittedName>
        <fullName evidence="2">Uncharacterized protein</fullName>
    </submittedName>
</protein>
<evidence type="ECO:0000313" key="2">
    <source>
        <dbReference type="EMBL" id="KAE8366344.1"/>
    </source>
</evidence>
<keyword evidence="3" id="KW-1185">Reference proteome</keyword>
<feature type="transmembrane region" description="Helical" evidence="1">
    <location>
        <begin position="21"/>
        <end position="45"/>
    </location>
</feature>
<dbReference type="RefSeq" id="XP_031929425.1">
    <property type="nucleotide sequence ID" value="XM_032066351.1"/>
</dbReference>
<keyword evidence="1" id="KW-0472">Membrane</keyword>
<dbReference type="AlphaFoldDB" id="A0A5N7A916"/>
<keyword evidence="1" id="KW-1133">Transmembrane helix</keyword>
<evidence type="ECO:0000256" key="1">
    <source>
        <dbReference type="SAM" id="Phobius"/>
    </source>
</evidence>
<dbReference type="Proteomes" id="UP000326268">
    <property type="component" value="Unassembled WGS sequence"/>
</dbReference>
<proteinExistence type="predicted"/>
<dbReference type="GeneID" id="43650797"/>
<feature type="transmembrane region" description="Helical" evidence="1">
    <location>
        <begin position="51"/>
        <end position="73"/>
    </location>
</feature>
<gene>
    <name evidence="2" type="ORF">BDV27DRAFT_125529</name>
</gene>
<dbReference type="EMBL" id="ML737615">
    <property type="protein sequence ID" value="KAE8366344.1"/>
    <property type="molecule type" value="Genomic_DNA"/>
</dbReference>
<organism evidence="2 3">
    <name type="scientific">Aspergillus caelatus</name>
    <dbReference type="NCBI Taxonomy" id="61420"/>
    <lineage>
        <taxon>Eukaryota</taxon>
        <taxon>Fungi</taxon>
        <taxon>Dikarya</taxon>
        <taxon>Ascomycota</taxon>
        <taxon>Pezizomycotina</taxon>
        <taxon>Eurotiomycetes</taxon>
        <taxon>Eurotiomycetidae</taxon>
        <taxon>Eurotiales</taxon>
        <taxon>Aspergillaceae</taxon>
        <taxon>Aspergillus</taxon>
        <taxon>Aspergillus subgen. Circumdati</taxon>
    </lineage>
</organism>